<dbReference type="EMBL" id="QWEG01000023">
    <property type="protein sequence ID" value="RHW31411.1"/>
    <property type="molecule type" value="Genomic_DNA"/>
</dbReference>
<keyword evidence="3" id="KW-1185">Reference proteome</keyword>
<accession>A0A417YFA5</accession>
<gene>
    <name evidence="2" type="ORF">D1B31_22280</name>
</gene>
<dbReference type="PANTHER" id="PTHR14097">
    <property type="entry name" value="OXIDOREDUCTASE HTATIP2"/>
    <property type="match status" value="1"/>
</dbReference>
<dbReference type="CDD" id="cd05250">
    <property type="entry name" value="CC3_like_SDR_a"/>
    <property type="match status" value="1"/>
</dbReference>
<dbReference type="InterPro" id="IPR036291">
    <property type="entry name" value="NAD(P)-bd_dom_sf"/>
</dbReference>
<protein>
    <submittedName>
        <fullName evidence="2">Oxidoreductase</fullName>
    </submittedName>
</protein>
<dbReference type="Gene3D" id="3.40.50.720">
    <property type="entry name" value="NAD(P)-binding Rossmann-like Domain"/>
    <property type="match status" value="1"/>
</dbReference>
<dbReference type="OrthoDB" id="9798632at2"/>
<reference evidence="2 3" key="1">
    <citation type="journal article" date="2017" name="Int. J. Syst. Evol. Microbiol.">
        <title>Bacillus notoginsengisoli sp. nov., a novel bacterium isolated from the rhizosphere of Panax notoginseng.</title>
        <authorList>
            <person name="Zhang M.Y."/>
            <person name="Cheng J."/>
            <person name="Cai Y."/>
            <person name="Zhang T.Y."/>
            <person name="Wu Y.Y."/>
            <person name="Manikprabhu D."/>
            <person name="Li W.J."/>
            <person name="Zhang Y.X."/>
        </authorList>
    </citation>
    <scope>NUCLEOTIDE SEQUENCE [LARGE SCALE GENOMIC DNA]</scope>
    <source>
        <strain evidence="2 3">JCM 30743</strain>
    </source>
</reference>
<dbReference type="AlphaFoldDB" id="A0A417YFA5"/>
<sequence length="223" mass="24614">MGRTALVLGATGLVGGELVNRLERKENYSQITLIGRRPFSIGSKKVRNVVVNMHSLKDVAEEFKVDDIFCCLGTTIKKAGSKEAFRQVDFQLPVAAAQLGSFEGAKNFLVISSMGANTNSAFFYNRVKGEMEEEVKKMTFDAIHIFRPSLLLGSRKEFRLGEKLAEWAVKPFSKILPDSLKKSFPIPAETVANAMAIAAQMEAQGINIYESGQIRETGKSIFK</sequence>
<comment type="caution">
    <text evidence="2">The sequence shown here is derived from an EMBL/GenBank/DDBJ whole genome shotgun (WGS) entry which is preliminary data.</text>
</comment>
<name>A0A417YFA5_9BACI</name>
<dbReference type="RefSeq" id="WP_118924638.1">
    <property type="nucleotide sequence ID" value="NZ_QWEG01000023.1"/>
</dbReference>
<dbReference type="Proteomes" id="UP000284416">
    <property type="component" value="Unassembled WGS sequence"/>
</dbReference>
<evidence type="ECO:0000313" key="3">
    <source>
        <dbReference type="Proteomes" id="UP000284416"/>
    </source>
</evidence>
<proteinExistence type="predicted"/>
<dbReference type="PANTHER" id="PTHR14097:SF7">
    <property type="entry name" value="OXIDOREDUCTASE HTATIP2"/>
    <property type="match status" value="1"/>
</dbReference>
<evidence type="ECO:0000313" key="2">
    <source>
        <dbReference type="EMBL" id="RHW31411.1"/>
    </source>
</evidence>
<evidence type="ECO:0000259" key="1">
    <source>
        <dbReference type="Pfam" id="PF13460"/>
    </source>
</evidence>
<feature type="domain" description="NAD(P)-binding" evidence="1">
    <location>
        <begin position="9"/>
        <end position="131"/>
    </location>
</feature>
<dbReference type="InterPro" id="IPR016040">
    <property type="entry name" value="NAD(P)-bd_dom"/>
</dbReference>
<dbReference type="Pfam" id="PF13460">
    <property type="entry name" value="NAD_binding_10"/>
    <property type="match status" value="1"/>
</dbReference>
<dbReference type="SUPFAM" id="SSF51735">
    <property type="entry name" value="NAD(P)-binding Rossmann-fold domains"/>
    <property type="match status" value="1"/>
</dbReference>
<dbReference type="GO" id="GO:0016620">
    <property type="term" value="F:oxidoreductase activity, acting on the aldehyde or oxo group of donors, NAD or NADP as acceptor"/>
    <property type="evidence" value="ECO:0007669"/>
    <property type="project" value="InterPro"/>
</dbReference>
<organism evidence="2 3">
    <name type="scientific">Neobacillus notoginsengisoli</name>
    <dbReference type="NCBI Taxonomy" id="1578198"/>
    <lineage>
        <taxon>Bacteria</taxon>
        <taxon>Bacillati</taxon>
        <taxon>Bacillota</taxon>
        <taxon>Bacilli</taxon>
        <taxon>Bacillales</taxon>
        <taxon>Bacillaceae</taxon>
        <taxon>Neobacillus</taxon>
    </lineage>
</organism>
<dbReference type="GO" id="GO:0051287">
    <property type="term" value="F:NAD binding"/>
    <property type="evidence" value="ECO:0007669"/>
    <property type="project" value="InterPro"/>
</dbReference>